<sequence length="54" mass="6206">MSLPKVLNRKTYPKPGLFANAIAVPTIMRLAPNESPQLSFKKSNVFFYTLPRRR</sequence>
<proteinExistence type="predicted"/>
<protein>
    <submittedName>
        <fullName evidence="1">Uncharacterized protein</fullName>
    </submittedName>
</protein>
<reference evidence="1 2" key="1">
    <citation type="journal article" date="2013" name="Genome Announc.">
        <title>Draft Genome Sequence of Cyclobacterium qasimii Strain M12-11BT, Isolated from Arctic Marine Sediment.</title>
        <authorList>
            <person name="Shivaji S."/>
            <person name="Ara S."/>
            <person name="Singh A."/>
            <person name="Kumar Pinnaka A."/>
        </authorList>
    </citation>
    <scope>NUCLEOTIDE SEQUENCE [LARGE SCALE GENOMIC DNA]</scope>
    <source>
        <strain evidence="1 2">M12-11B</strain>
    </source>
</reference>
<gene>
    <name evidence="1" type="ORF">ADICYQ_1647</name>
</gene>
<dbReference type="AlphaFoldDB" id="S7VGG7"/>
<name>S7VGG7_9BACT</name>
<evidence type="ECO:0000313" key="2">
    <source>
        <dbReference type="Proteomes" id="UP000014974"/>
    </source>
</evidence>
<comment type="caution">
    <text evidence="1">The sequence shown here is derived from an EMBL/GenBank/DDBJ whole genome shotgun (WGS) entry which is preliminary data.</text>
</comment>
<dbReference type="EMBL" id="ATNM01000069">
    <property type="protein sequence ID" value="EPR69300.1"/>
    <property type="molecule type" value="Genomic_DNA"/>
</dbReference>
<accession>S7VGG7</accession>
<dbReference type="Proteomes" id="UP000014974">
    <property type="component" value="Unassembled WGS sequence"/>
</dbReference>
<organism evidence="1 2">
    <name type="scientific">Cyclobacterium qasimii M12-11B</name>
    <dbReference type="NCBI Taxonomy" id="641524"/>
    <lineage>
        <taxon>Bacteria</taxon>
        <taxon>Pseudomonadati</taxon>
        <taxon>Bacteroidota</taxon>
        <taxon>Cytophagia</taxon>
        <taxon>Cytophagales</taxon>
        <taxon>Cyclobacteriaceae</taxon>
        <taxon>Cyclobacterium</taxon>
    </lineage>
</organism>
<dbReference type="STRING" id="641524.ADICYQ_1647"/>
<evidence type="ECO:0000313" key="1">
    <source>
        <dbReference type="EMBL" id="EPR69300.1"/>
    </source>
</evidence>